<dbReference type="Proteomes" id="UP000728032">
    <property type="component" value="Unassembled WGS sequence"/>
</dbReference>
<feature type="transmembrane region" description="Helical" evidence="2">
    <location>
        <begin position="68"/>
        <end position="88"/>
    </location>
</feature>
<evidence type="ECO:0000313" key="3">
    <source>
        <dbReference type="EMBL" id="CAD7660838.1"/>
    </source>
</evidence>
<keyword evidence="2" id="KW-1133">Transmembrane helix</keyword>
<keyword evidence="4" id="KW-1185">Reference proteome</keyword>
<dbReference type="GO" id="GO:0016323">
    <property type="term" value="C:basolateral plasma membrane"/>
    <property type="evidence" value="ECO:0007669"/>
    <property type="project" value="TreeGrafter"/>
</dbReference>
<reference evidence="3" key="1">
    <citation type="submission" date="2020-11" db="EMBL/GenBank/DDBJ databases">
        <authorList>
            <person name="Tran Van P."/>
        </authorList>
    </citation>
    <scope>NUCLEOTIDE SEQUENCE</scope>
</reference>
<dbReference type="PANTHER" id="PTHR11388">
    <property type="entry name" value="ORGANIC ANION TRANSPORTER"/>
    <property type="match status" value="1"/>
</dbReference>
<evidence type="ECO:0000313" key="4">
    <source>
        <dbReference type="Proteomes" id="UP000728032"/>
    </source>
</evidence>
<dbReference type="Gene3D" id="1.20.1250.20">
    <property type="entry name" value="MFS general substrate transporter like domains"/>
    <property type="match status" value="1"/>
</dbReference>
<protein>
    <submittedName>
        <fullName evidence="3">Uncharacterized protein</fullName>
    </submittedName>
</protein>
<evidence type="ECO:0000256" key="2">
    <source>
        <dbReference type="SAM" id="Phobius"/>
    </source>
</evidence>
<dbReference type="PANTHER" id="PTHR11388:SF76">
    <property type="entry name" value="SOLUTE CARRIER ORGANIC ANION TRANSPORTER FAMILY MEMBER"/>
    <property type="match status" value="1"/>
</dbReference>
<feature type="transmembrane region" description="Helical" evidence="2">
    <location>
        <begin position="160"/>
        <end position="178"/>
    </location>
</feature>
<proteinExistence type="predicted"/>
<keyword evidence="1" id="KW-1015">Disulfide bond</keyword>
<organism evidence="3">
    <name type="scientific">Oppiella nova</name>
    <dbReference type="NCBI Taxonomy" id="334625"/>
    <lineage>
        <taxon>Eukaryota</taxon>
        <taxon>Metazoa</taxon>
        <taxon>Ecdysozoa</taxon>
        <taxon>Arthropoda</taxon>
        <taxon>Chelicerata</taxon>
        <taxon>Arachnida</taxon>
        <taxon>Acari</taxon>
        <taxon>Acariformes</taxon>
        <taxon>Sarcoptiformes</taxon>
        <taxon>Oribatida</taxon>
        <taxon>Brachypylina</taxon>
        <taxon>Oppioidea</taxon>
        <taxon>Oppiidae</taxon>
        <taxon>Oppiella</taxon>
    </lineage>
</organism>
<dbReference type="EMBL" id="OC936270">
    <property type="protein sequence ID" value="CAD7660838.1"/>
    <property type="molecule type" value="Genomic_DNA"/>
</dbReference>
<feature type="transmembrane region" description="Helical" evidence="2">
    <location>
        <begin position="100"/>
        <end position="122"/>
    </location>
</feature>
<dbReference type="EMBL" id="CAJPVJ010021445">
    <property type="protein sequence ID" value="CAG2177974.1"/>
    <property type="molecule type" value="Genomic_DNA"/>
</dbReference>
<feature type="non-terminal residue" evidence="3">
    <location>
        <position position="1"/>
    </location>
</feature>
<keyword evidence="2" id="KW-0472">Membrane</keyword>
<feature type="transmembrane region" description="Helical" evidence="2">
    <location>
        <begin position="38"/>
        <end position="56"/>
    </location>
</feature>
<dbReference type="GO" id="GO:0015347">
    <property type="term" value="F:sodium-independent organic anion transmembrane transporter activity"/>
    <property type="evidence" value="ECO:0007669"/>
    <property type="project" value="TreeGrafter"/>
</dbReference>
<feature type="transmembrane region" description="Helical" evidence="2">
    <location>
        <begin position="291"/>
        <end position="311"/>
    </location>
</feature>
<dbReference type="AlphaFoldDB" id="A0A7R9MKA6"/>
<dbReference type="GO" id="GO:0043252">
    <property type="term" value="P:sodium-independent organic anion transport"/>
    <property type="evidence" value="ECO:0007669"/>
    <property type="project" value="TreeGrafter"/>
</dbReference>
<name>A0A7R9MKA6_9ACAR</name>
<dbReference type="InterPro" id="IPR036259">
    <property type="entry name" value="MFS_trans_sf"/>
</dbReference>
<accession>A0A7R9MKA6</accession>
<sequence>MAYYSENNDGDDHQSGQYACGVGSWRPKWLQRWATAKMFIFVLAVLTTLQGSAFAYTLASVTTLEKRVVSGIILIADDVAGLIFKPIYGYIANRVHRPRLIAYSCLLTGMGCYLAAFPYFIYGPAVHLLGASINANKSNLEFCESNRTIDEDCDRIEQSGYSFIPVLFPLISMFLYGIGESSVYYVGIPFLDDSVDKKSSPMYISLSAMDPGINDKRDPRWVGAWWLGFVVLGTLICICSLPMLLFPAEFKNKSVVNSETNKKSQFTTKTHKKQELSLSKRLLRLAKNPIYVSYTLGSIFHWFAVLGFYTFKPKYLESQYKKSASTANLLS</sequence>
<gene>
    <name evidence="3" type="ORF">ONB1V03_LOCUS17401</name>
</gene>
<dbReference type="Pfam" id="PF03137">
    <property type="entry name" value="OATP"/>
    <property type="match status" value="2"/>
</dbReference>
<dbReference type="InterPro" id="IPR004156">
    <property type="entry name" value="OATP"/>
</dbReference>
<feature type="transmembrane region" description="Helical" evidence="2">
    <location>
        <begin position="224"/>
        <end position="246"/>
    </location>
</feature>
<dbReference type="OrthoDB" id="6515296at2759"/>
<keyword evidence="2" id="KW-0812">Transmembrane</keyword>
<dbReference type="SUPFAM" id="SSF103473">
    <property type="entry name" value="MFS general substrate transporter"/>
    <property type="match status" value="1"/>
</dbReference>
<evidence type="ECO:0000256" key="1">
    <source>
        <dbReference type="ARBA" id="ARBA00023157"/>
    </source>
</evidence>